<dbReference type="AlphaFoldDB" id="A0ABD1EV69"/>
<dbReference type="InterPro" id="IPR031311">
    <property type="entry name" value="CHIT_BIND_RR_consensus"/>
</dbReference>
<comment type="caution">
    <text evidence="5">The sequence shown here is derived from an EMBL/GenBank/DDBJ whole genome shotgun (WGS) entry which is preliminary data.</text>
</comment>
<dbReference type="PROSITE" id="PS51155">
    <property type="entry name" value="CHIT_BIND_RR_2"/>
    <property type="match status" value="1"/>
</dbReference>
<keyword evidence="4" id="KW-0732">Signal</keyword>
<dbReference type="PANTHER" id="PTHR12236:SF79">
    <property type="entry name" value="CUTICULAR PROTEIN 50CB-RELATED"/>
    <property type="match status" value="1"/>
</dbReference>
<gene>
    <name evidence="5" type="ORF">ABEB36_007510</name>
</gene>
<dbReference type="PROSITE" id="PS00233">
    <property type="entry name" value="CHIT_BIND_RR_1"/>
    <property type="match status" value="1"/>
</dbReference>
<evidence type="ECO:0000256" key="2">
    <source>
        <dbReference type="PROSITE-ProRule" id="PRU00497"/>
    </source>
</evidence>
<organism evidence="5 6">
    <name type="scientific">Hypothenemus hampei</name>
    <name type="common">Coffee berry borer</name>
    <dbReference type="NCBI Taxonomy" id="57062"/>
    <lineage>
        <taxon>Eukaryota</taxon>
        <taxon>Metazoa</taxon>
        <taxon>Ecdysozoa</taxon>
        <taxon>Arthropoda</taxon>
        <taxon>Hexapoda</taxon>
        <taxon>Insecta</taxon>
        <taxon>Pterygota</taxon>
        <taxon>Neoptera</taxon>
        <taxon>Endopterygota</taxon>
        <taxon>Coleoptera</taxon>
        <taxon>Polyphaga</taxon>
        <taxon>Cucujiformia</taxon>
        <taxon>Curculionidae</taxon>
        <taxon>Scolytinae</taxon>
        <taxon>Hypothenemus</taxon>
    </lineage>
</organism>
<evidence type="ECO:0000256" key="4">
    <source>
        <dbReference type="SAM" id="SignalP"/>
    </source>
</evidence>
<name>A0ABD1EV69_HYPHA</name>
<proteinExistence type="predicted"/>
<evidence type="ECO:0000256" key="1">
    <source>
        <dbReference type="ARBA" id="ARBA00022460"/>
    </source>
</evidence>
<protein>
    <submittedName>
        <fullName evidence="5">Uncharacterized protein</fullName>
    </submittedName>
</protein>
<accession>A0ABD1EV69</accession>
<keyword evidence="6" id="KW-1185">Reference proteome</keyword>
<dbReference type="PRINTS" id="PR00947">
    <property type="entry name" value="CUTICLE"/>
</dbReference>
<sequence length="155" mass="17445">MEKISIIYFLALCFTFVKTDVSSAYGPPIQSSYGLPLQTYNPPSQSYGPPSNSYEKEEPQSYEFGYRVKDDYSGSNYDQREESDGHQVRGEYRVALPDGRTQIVTYWADWKTGFHADVKYEGEATYPQAKPIYGPPSTGGGYNYATPSSQYGLPH</sequence>
<reference evidence="5 6" key="1">
    <citation type="submission" date="2024-05" db="EMBL/GenBank/DDBJ databases">
        <title>Genetic variation in Jamaican populations of the coffee berry borer (Hypothenemus hampei).</title>
        <authorList>
            <person name="Errbii M."/>
            <person name="Myrie A."/>
        </authorList>
    </citation>
    <scope>NUCLEOTIDE SEQUENCE [LARGE SCALE GENOMIC DNA]</scope>
    <source>
        <strain evidence="5">JA-Hopewell-2020-01-JO</strain>
        <tissue evidence="5">Whole body</tissue>
    </source>
</reference>
<feature type="chain" id="PRO_5044773496" evidence="4">
    <location>
        <begin position="20"/>
        <end position="155"/>
    </location>
</feature>
<keyword evidence="1 2" id="KW-0193">Cuticle</keyword>
<dbReference type="Pfam" id="PF00379">
    <property type="entry name" value="Chitin_bind_4"/>
    <property type="match status" value="1"/>
</dbReference>
<dbReference type="GO" id="GO:0042302">
    <property type="term" value="F:structural constituent of cuticle"/>
    <property type="evidence" value="ECO:0007669"/>
    <property type="project" value="UniProtKB-UniRule"/>
</dbReference>
<evidence type="ECO:0000256" key="3">
    <source>
        <dbReference type="SAM" id="MobiDB-lite"/>
    </source>
</evidence>
<dbReference type="PANTHER" id="PTHR12236">
    <property type="entry name" value="STRUCTURAL CONTITUENT OF CUTICLE"/>
    <property type="match status" value="1"/>
</dbReference>
<evidence type="ECO:0000313" key="5">
    <source>
        <dbReference type="EMBL" id="KAL1502361.1"/>
    </source>
</evidence>
<feature type="compositionally biased region" description="Basic and acidic residues" evidence="3">
    <location>
        <begin position="66"/>
        <end position="89"/>
    </location>
</feature>
<feature type="region of interest" description="Disordered" evidence="3">
    <location>
        <begin position="35"/>
        <end position="89"/>
    </location>
</feature>
<dbReference type="InterPro" id="IPR051217">
    <property type="entry name" value="Insect_Cuticle_Struc_Prot"/>
</dbReference>
<feature type="signal peptide" evidence="4">
    <location>
        <begin position="1"/>
        <end position="19"/>
    </location>
</feature>
<dbReference type="Proteomes" id="UP001566132">
    <property type="component" value="Unassembled WGS sequence"/>
</dbReference>
<evidence type="ECO:0000313" key="6">
    <source>
        <dbReference type="Proteomes" id="UP001566132"/>
    </source>
</evidence>
<feature type="compositionally biased region" description="Polar residues" evidence="3">
    <location>
        <begin position="145"/>
        <end position="155"/>
    </location>
</feature>
<feature type="region of interest" description="Disordered" evidence="3">
    <location>
        <begin position="131"/>
        <end position="155"/>
    </location>
</feature>
<dbReference type="InterPro" id="IPR000618">
    <property type="entry name" value="Insect_cuticle"/>
</dbReference>
<dbReference type="EMBL" id="JBDJPC010000005">
    <property type="protein sequence ID" value="KAL1502361.1"/>
    <property type="molecule type" value="Genomic_DNA"/>
</dbReference>
<feature type="compositionally biased region" description="Polar residues" evidence="3">
    <location>
        <begin position="35"/>
        <end position="53"/>
    </location>
</feature>